<keyword evidence="8" id="KW-0770">Synapse</keyword>
<dbReference type="InParanoid" id="A0A7N4P2J5"/>
<dbReference type="GO" id="GO:0005634">
    <property type="term" value="C:nucleus"/>
    <property type="evidence" value="ECO:0007669"/>
    <property type="project" value="UniProtKB-SubCell"/>
</dbReference>
<comment type="subcellular location">
    <subcellularLocation>
        <location evidence="15">Cytoplasmic vesicle</location>
        <location evidence="15">Secretory vesicle</location>
        <location evidence="15">Synaptic vesicle membrane</location>
        <topology evidence="15">Peripheral membrane protein</topology>
        <orientation evidence="15">Cytoplasmic side</orientation>
    </subcellularLocation>
    <subcellularLocation>
        <location evidence="3">Endoplasmic reticulum</location>
    </subcellularLocation>
    <subcellularLocation>
        <location evidence="2">Endosome membrane</location>
        <topology evidence="2">Peripheral membrane protein</topology>
        <orientation evidence="2">Cytoplasmic side</orientation>
    </subcellularLocation>
    <subcellularLocation>
        <location evidence="14">Melanosome membrane</location>
        <topology evidence="14">Peripheral membrane protein</topology>
        <orientation evidence="14">Cytoplasmic side</orientation>
    </subcellularLocation>
    <subcellularLocation>
        <location evidence="1">Nucleus</location>
    </subcellularLocation>
    <subcellularLocation>
        <location evidence="13">Postsynaptic density</location>
    </subcellularLocation>
</comment>
<dbReference type="FunCoup" id="A0A7N4P2J5">
    <property type="interactions" value="226"/>
</dbReference>
<evidence type="ECO:0000256" key="17">
    <source>
        <dbReference type="SAM" id="MobiDB-lite"/>
    </source>
</evidence>
<dbReference type="GO" id="GO:2000300">
    <property type="term" value="P:regulation of synaptic vesicle exocytosis"/>
    <property type="evidence" value="ECO:0007669"/>
    <property type="project" value="TreeGrafter"/>
</dbReference>
<dbReference type="GO" id="GO:0005783">
    <property type="term" value="C:endoplasmic reticulum"/>
    <property type="evidence" value="ECO:0007669"/>
    <property type="project" value="UniProtKB-SubCell"/>
</dbReference>
<feature type="coiled-coil region" evidence="16">
    <location>
        <begin position="318"/>
        <end position="386"/>
    </location>
</feature>
<dbReference type="Proteomes" id="UP000007648">
    <property type="component" value="Unassembled WGS sequence"/>
</dbReference>
<evidence type="ECO:0000313" key="19">
    <source>
        <dbReference type="Proteomes" id="UP000007648"/>
    </source>
</evidence>
<dbReference type="GO" id="GO:0031083">
    <property type="term" value="C:BLOC-1 complex"/>
    <property type="evidence" value="ECO:0007669"/>
    <property type="project" value="TreeGrafter"/>
</dbReference>
<dbReference type="GO" id="GO:0060155">
    <property type="term" value="P:platelet dense granule organization"/>
    <property type="evidence" value="ECO:0007669"/>
    <property type="project" value="TreeGrafter"/>
</dbReference>
<dbReference type="InterPro" id="IPR007531">
    <property type="entry name" value="Dysbindin"/>
</dbReference>
<dbReference type="PANTHER" id="PTHR16294">
    <property type="entry name" value="DYSTROBREVIN BINDING PROTEIN 1 DYSBINDIN"/>
    <property type="match status" value="1"/>
</dbReference>
<protein>
    <submittedName>
        <fullName evidence="18">Dystrobrevin binding protein 1</fullName>
    </submittedName>
</protein>
<evidence type="ECO:0000256" key="9">
    <source>
        <dbReference type="ARBA" id="ARBA00023054"/>
    </source>
</evidence>
<feature type="compositionally biased region" description="Low complexity" evidence="17">
    <location>
        <begin position="497"/>
        <end position="506"/>
    </location>
</feature>
<organism evidence="18 19">
    <name type="scientific">Sarcophilus harrisii</name>
    <name type="common">Tasmanian devil</name>
    <name type="synonym">Sarcophilus laniarius</name>
    <dbReference type="NCBI Taxonomy" id="9305"/>
    <lineage>
        <taxon>Eukaryota</taxon>
        <taxon>Metazoa</taxon>
        <taxon>Chordata</taxon>
        <taxon>Craniata</taxon>
        <taxon>Vertebrata</taxon>
        <taxon>Euteleostomi</taxon>
        <taxon>Mammalia</taxon>
        <taxon>Metatheria</taxon>
        <taxon>Dasyuromorphia</taxon>
        <taxon>Dasyuridae</taxon>
        <taxon>Sarcophilus</taxon>
    </lineage>
</organism>
<keyword evidence="5" id="KW-0963">Cytoplasm</keyword>
<dbReference type="GO" id="GO:0033162">
    <property type="term" value="C:melanosome membrane"/>
    <property type="evidence" value="ECO:0007669"/>
    <property type="project" value="UniProtKB-SubCell"/>
</dbReference>
<comment type="similarity">
    <text evidence="4">Belongs to the dysbindin family.</text>
</comment>
<dbReference type="PANTHER" id="PTHR16294:SF5">
    <property type="entry name" value="DYSBINDIN"/>
    <property type="match status" value="1"/>
</dbReference>
<evidence type="ECO:0000256" key="4">
    <source>
        <dbReference type="ARBA" id="ARBA00008686"/>
    </source>
</evidence>
<dbReference type="GO" id="GO:0010008">
    <property type="term" value="C:endosome membrane"/>
    <property type="evidence" value="ECO:0007669"/>
    <property type="project" value="UniProtKB-SubCell"/>
</dbReference>
<evidence type="ECO:0000256" key="6">
    <source>
        <dbReference type="ARBA" id="ARBA00022753"/>
    </source>
</evidence>
<evidence type="ECO:0000256" key="14">
    <source>
        <dbReference type="ARBA" id="ARBA00037798"/>
    </source>
</evidence>
<dbReference type="GO" id="GO:0030672">
    <property type="term" value="C:synaptic vesicle membrane"/>
    <property type="evidence" value="ECO:0007669"/>
    <property type="project" value="UniProtKB-SubCell"/>
</dbReference>
<reference evidence="18" key="2">
    <citation type="submission" date="2025-08" db="UniProtKB">
        <authorList>
            <consortium name="Ensembl"/>
        </authorList>
    </citation>
    <scope>IDENTIFICATION</scope>
</reference>
<dbReference type="GeneTree" id="ENSGT00940000156479"/>
<evidence type="ECO:0000256" key="3">
    <source>
        <dbReference type="ARBA" id="ARBA00004240"/>
    </source>
</evidence>
<evidence type="ECO:0000256" key="1">
    <source>
        <dbReference type="ARBA" id="ARBA00004123"/>
    </source>
</evidence>
<keyword evidence="12" id="KW-0968">Cytoplasmic vesicle</keyword>
<evidence type="ECO:0000256" key="2">
    <source>
        <dbReference type="ARBA" id="ARBA00004125"/>
    </source>
</evidence>
<name>A0A7N4P2J5_SARHA</name>
<keyword evidence="7" id="KW-0256">Endoplasmic reticulum</keyword>
<dbReference type="Pfam" id="PF04440">
    <property type="entry name" value="Dysbindin"/>
    <property type="match status" value="1"/>
</dbReference>
<evidence type="ECO:0000256" key="15">
    <source>
        <dbReference type="ARBA" id="ARBA00037838"/>
    </source>
</evidence>
<evidence type="ECO:0000256" key="13">
    <source>
        <dbReference type="ARBA" id="ARBA00034105"/>
    </source>
</evidence>
<evidence type="ECO:0000256" key="10">
    <source>
        <dbReference type="ARBA" id="ARBA00023136"/>
    </source>
</evidence>
<dbReference type="GO" id="GO:0048490">
    <property type="term" value="P:anterograde synaptic vesicle transport"/>
    <property type="evidence" value="ECO:0007669"/>
    <property type="project" value="TreeGrafter"/>
</dbReference>
<evidence type="ECO:0000313" key="18">
    <source>
        <dbReference type="Ensembl" id="ENSSHAP00000032196.1"/>
    </source>
</evidence>
<evidence type="ECO:0000256" key="11">
    <source>
        <dbReference type="ARBA" id="ARBA00023242"/>
    </source>
</evidence>
<reference evidence="18 19" key="1">
    <citation type="journal article" date="2011" name="Proc. Natl. Acad. Sci. U.S.A.">
        <title>Genetic diversity and population structure of the endangered marsupial Sarcophilus harrisii (Tasmanian devil).</title>
        <authorList>
            <person name="Miller W."/>
            <person name="Hayes V.M."/>
            <person name="Ratan A."/>
            <person name="Petersen D.C."/>
            <person name="Wittekindt N.E."/>
            <person name="Miller J."/>
            <person name="Walenz B."/>
            <person name="Knight J."/>
            <person name="Qi J."/>
            <person name="Zhao F."/>
            <person name="Wang Q."/>
            <person name="Bedoya-Reina O.C."/>
            <person name="Katiyar N."/>
            <person name="Tomsho L.P."/>
            <person name="Kasson L.M."/>
            <person name="Hardie R.A."/>
            <person name="Woodbridge P."/>
            <person name="Tindall E.A."/>
            <person name="Bertelsen M.F."/>
            <person name="Dixon D."/>
            <person name="Pyecroft S."/>
            <person name="Helgen K.M."/>
            <person name="Lesk A.M."/>
            <person name="Pringle T.H."/>
            <person name="Patterson N."/>
            <person name="Zhang Y."/>
            <person name="Kreiss A."/>
            <person name="Woods G.M."/>
            <person name="Jones M.E."/>
            <person name="Schuster S.C."/>
        </authorList>
    </citation>
    <scope>NUCLEOTIDE SEQUENCE [LARGE SCALE GENOMIC DNA]</scope>
</reference>
<gene>
    <name evidence="18" type="primary">DTNBP1</name>
</gene>
<dbReference type="GO" id="GO:1904115">
    <property type="term" value="C:axon cytoplasm"/>
    <property type="evidence" value="ECO:0007669"/>
    <property type="project" value="GOC"/>
</dbReference>
<dbReference type="AlphaFoldDB" id="A0A7N4P2J5"/>
<feature type="region of interest" description="Disordered" evidence="17">
    <location>
        <begin position="490"/>
        <end position="532"/>
    </location>
</feature>
<reference evidence="18" key="3">
    <citation type="submission" date="2025-09" db="UniProtKB">
        <authorList>
            <consortium name="Ensembl"/>
        </authorList>
    </citation>
    <scope>IDENTIFICATION</scope>
</reference>
<evidence type="ECO:0000256" key="16">
    <source>
        <dbReference type="SAM" id="Coils"/>
    </source>
</evidence>
<keyword evidence="19" id="KW-1185">Reference proteome</keyword>
<feature type="compositionally biased region" description="Polar residues" evidence="17">
    <location>
        <begin position="507"/>
        <end position="520"/>
    </location>
</feature>
<keyword evidence="9 16" id="KW-0175">Coiled coil</keyword>
<keyword evidence="10" id="KW-0472">Membrane</keyword>
<evidence type="ECO:0000256" key="7">
    <source>
        <dbReference type="ARBA" id="ARBA00022824"/>
    </source>
</evidence>
<dbReference type="GO" id="GO:0031175">
    <property type="term" value="P:neuron projection development"/>
    <property type="evidence" value="ECO:0007669"/>
    <property type="project" value="TreeGrafter"/>
</dbReference>
<keyword evidence="6" id="KW-0967">Endosome</keyword>
<dbReference type="Ensembl" id="ENSSHAT00000031018.1">
    <property type="protein sequence ID" value="ENSSHAP00000032196.1"/>
    <property type="gene ID" value="ENSSHAG00000018795.2"/>
</dbReference>
<evidence type="ECO:0000256" key="12">
    <source>
        <dbReference type="ARBA" id="ARBA00023329"/>
    </source>
</evidence>
<evidence type="ECO:0000256" key="8">
    <source>
        <dbReference type="ARBA" id="ARBA00023018"/>
    </source>
</evidence>
<evidence type="ECO:0000256" key="5">
    <source>
        <dbReference type="ARBA" id="ARBA00022490"/>
    </source>
</evidence>
<dbReference type="GO" id="GO:0014069">
    <property type="term" value="C:postsynaptic density"/>
    <property type="evidence" value="ECO:0007669"/>
    <property type="project" value="UniProtKB-SubCell"/>
</dbReference>
<dbReference type="GO" id="GO:0005886">
    <property type="term" value="C:plasma membrane"/>
    <property type="evidence" value="ECO:0007669"/>
    <property type="project" value="TreeGrafter"/>
</dbReference>
<sequence length="553" mass="60892">MALPFFSPARCTDKETEAGLRDGPRVTQLIRPRSPRLQARRFMHGATQLLFITKNSFRGVDHFHEGKGKGSEEPAAELRTPTFTTPLPPGAGRGRGAHAWCSLLWLSKVLERLLQLQRILSQGRSYYGCAGAGAWLPEGEGAENAEGGGCGCCPIAAGGALGVRGRLRGAGAGGDVYAGDSCRVGGLQTEGRESRKRPPAPAAAAAKMLETLKERLLSVQQDFTSGLKSLSDKSREAKVKSKQRTVQYSPKFSAGLELLSRYEDTWAALHKRAKECASAGERVDSEVVMLSVHWEKKKTSLIELQEQLQQIPGLLADLESMTANLIQLEANFEEVENHLLHLEDLCGQYELERYKHLQTQQLENYKKNKRKELEAYKAELDAEHTQKVLDMEHSQQLKLKERQKFFEEAFQQDMEQYLSTGYLQIAERREPIGSMSSMEVNVDVLEQMDLMDMSDQEALDVFLNSGGEDNVLSPGLGPDSSSCQNELNLEVPHRSASRSQLASSSSVCTDSAPQENSESGESPVVQSDEEEVQADTALATLKARSDASDESDS</sequence>
<keyword evidence="11" id="KW-0539">Nucleus</keyword>
<accession>A0A7N4P2J5</accession>
<proteinExistence type="inferred from homology"/>